<dbReference type="OrthoDB" id="377346at2759"/>
<keyword evidence="5 7" id="KW-0067">ATP-binding</keyword>
<evidence type="ECO:0000256" key="5">
    <source>
        <dbReference type="ARBA" id="ARBA00022840"/>
    </source>
</evidence>
<feature type="cross-link" description="Glycyl lysine isopeptide (Lys-Gly) (interchain with G-Cter in SUMO2)" evidence="8">
    <location>
        <position position="292"/>
    </location>
</feature>
<evidence type="ECO:0000313" key="14">
    <source>
        <dbReference type="EMBL" id="GET89970.1"/>
    </source>
</evidence>
<sequence length="437" mass="49116">MSIIAFCFLLGAFRGLRAHAVLAFISSSCTALVAFPPLSLSSTLVATLLCLCVWWSPSSPPPLLLPPTALCEAGERSATQCLPPSILPSQTLARTPRPPALSPPSQRTHTHTHTHTLVPPPPPALTAARRSQTPSTMTTDVGPDDNVVNNFIITPSSPKSEWTIHDFELLHKLGGGNYGDVYLASVRKSNYVVAIKKLSIKKLAEFDIVNQLRREIEIAFNTRHKYLLRTYAYFFDEHDIYLILEPCSNGMLYSELNRVKVFPPPTAARYVAQLAEALLYLHQHHILHRDIKPENILLDHNQNIKLADFGWSVHDPLNRRKTSCGTPEYFPPEIVSRQMYDMSADLWCLGIFCFELLVGHTPFVSKDNDQIYKKIHAMQYTIPDSVPPEAKDLISNLLIREGSKRLALHRVLNHSFLLKYYYVPNGITPPTGKRPRS</sequence>
<evidence type="ECO:0000256" key="7">
    <source>
        <dbReference type="PIRSR" id="PIRSR630616-2"/>
    </source>
</evidence>
<dbReference type="InterPro" id="IPR017441">
    <property type="entry name" value="Protein_kinase_ATP_BS"/>
</dbReference>
<feature type="region of interest" description="Disordered" evidence="12">
    <location>
        <begin position="88"/>
        <end position="141"/>
    </location>
</feature>
<dbReference type="AlphaFoldDB" id="A0A640KJT0"/>
<evidence type="ECO:0000256" key="1">
    <source>
        <dbReference type="ARBA" id="ARBA00022527"/>
    </source>
</evidence>
<feature type="binding site" evidence="7">
    <location>
        <begin position="294"/>
        <end position="295"/>
    </location>
    <ligand>
        <name>ATP</name>
        <dbReference type="ChEBI" id="CHEBI:30616"/>
    </ligand>
</feature>
<dbReference type="PROSITE" id="PS00107">
    <property type="entry name" value="PROTEIN_KINASE_ATP"/>
    <property type="match status" value="1"/>
</dbReference>
<accession>A0A640KJT0</accession>
<dbReference type="GO" id="GO:0004674">
    <property type="term" value="F:protein serine/threonine kinase activity"/>
    <property type="evidence" value="ECO:0007669"/>
    <property type="project" value="UniProtKB-KW"/>
</dbReference>
<dbReference type="InterPro" id="IPR008271">
    <property type="entry name" value="Ser/Thr_kinase_AS"/>
</dbReference>
<dbReference type="Pfam" id="PF00069">
    <property type="entry name" value="Pkinase"/>
    <property type="match status" value="1"/>
</dbReference>
<evidence type="ECO:0000313" key="15">
    <source>
        <dbReference type="Proteomes" id="UP000419144"/>
    </source>
</evidence>
<comment type="caution">
    <text evidence="14">The sequence shown here is derived from an EMBL/GenBank/DDBJ whole genome shotgun (WGS) entry which is preliminary data.</text>
</comment>
<feature type="binding site" evidence="7">
    <location>
        <position position="196"/>
    </location>
    <ligand>
        <name>ATP</name>
        <dbReference type="ChEBI" id="CHEBI:30616"/>
    </ligand>
</feature>
<keyword evidence="4 11" id="KW-0418">Kinase</keyword>
<feature type="compositionally biased region" description="Polar residues" evidence="12">
    <location>
        <begin position="129"/>
        <end position="139"/>
    </location>
</feature>
<dbReference type="Gene3D" id="1.10.510.10">
    <property type="entry name" value="Transferase(Phosphotransferase) domain 1"/>
    <property type="match status" value="1"/>
</dbReference>
<dbReference type="VEuPathDB" id="TriTrypDB:LtaPh_2805400"/>
<dbReference type="EC" id="2.7.11.1" evidence="11"/>
<evidence type="ECO:0000259" key="13">
    <source>
        <dbReference type="PROSITE" id="PS50011"/>
    </source>
</evidence>
<feature type="binding site" evidence="9">
    <location>
        <position position="202"/>
    </location>
    <ligand>
        <name>ATP</name>
        <dbReference type="ChEBI" id="CHEBI:30616"/>
    </ligand>
</feature>
<dbReference type="Proteomes" id="UP000419144">
    <property type="component" value="Unassembled WGS sequence"/>
</dbReference>
<dbReference type="InterPro" id="IPR000719">
    <property type="entry name" value="Prot_kinase_dom"/>
</dbReference>
<dbReference type="FunFam" id="3.30.200.20:FF:000042">
    <property type="entry name" value="Aurora kinase A"/>
    <property type="match status" value="1"/>
</dbReference>
<evidence type="ECO:0000256" key="11">
    <source>
        <dbReference type="RuleBase" id="RU367134"/>
    </source>
</evidence>
<feature type="active site" description="Proton acceptor" evidence="6">
    <location>
        <position position="290"/>
    </location>
</feature>
<dbReference type="InterPro" id="IPR030616">
    <property type="entry name" value="Aur-like"/>
</dbReference>
<reference evidence="14" key="1">
    <citation type="submission" date="2019-11" db="EMBL/GenBank/DDBJ databases">
        <title>Leishmania tarentolae CDS.</title>
        <authorList>
            <person name="Goto Y."/>
            <person name="Yamagishi J."/>
        </authorList>
    </citation>
    <scope>NUCLEOTIDE SEQUENCE [LARGE SCALE GENOMIC DNA]</scope>
    <source>
        <strain evidence="14">Parrot Tar II</strain>
    </source>
</reference>
<evidence type="ECO:0000256" key="4">
    <source>
        <dbReference type="ARBA" id="ARBA00022777"/>
    </source>
</evidence>
<evidence type="ECO:0000256" key="2">
    <source>
        <dbReference type="ARBA" id="ARBA00022679"/>
    </source>
</evidence>
<evidence type="ECO:0000256" key="10">
    <source>
        <dbReference type="RuleBase" id="RU000304"/>
    </source>
</evidence>
<feature type="domain" description="Protein kinase" evidence="13">
    <location>
        <begin position="167"/>
        <end position="417"/>
    </location>
</feature>
<dbReference type="CDD" id="cd14007">
    <property type="entry name" value="STKc_Aurora"/>
    <property type="match status" value="1"/>
</dbReference>
<evidence type="ECO:0000256" key="6">
    <source>
        <dbReference type="PIRSR" id="PIRSR630616-1"/>
    </source>
</evidence>
<dbReference type="PROSITE" id="PS00108">
    <property type="entry name" value="PROTEIN_KINASE_ST"/>
    <property type="match status" value="1"/>
</dbReference>
<organism evidence="14 15">
    <name type="scientific">Leishmania tarentolae</name>
    <name type="common">Sauroleishmania tarentolae</name>
    <dbReference type="NCBI Taxonomy" id="5689"/>
    <lineage>
        <taxon>Eukaryota</taxon>
        <taxon>Discoba</taxon>
        <taxon>Euglenozoa</taxon>
        <taxon>Kinetoplastea</taxon>
        <taxon>Metakinetoplastina</taxon>
        <taxon>Trypanosomatida</taxon>
        <taxon>Trypanosomatidae</taxon>
        <taxon>Leishmaniinae</taxon>
        <taxon>Leishmania</taxon>
        <taxon>lizard Leishmania</taxon>
    </lineage>
</organism>
<dbReference type="EMBL" id="BLBS01000039">
    <property type="protein sequence ID" value="GET89970.1"/>
    <property type="molecule type" value="Genomic_DNA"/>
</dbReference>
<dbReference type="SUPFAM" id="SSF56112">
    <property type="entry name" value="Protein kinase-like (PK-like)"/>
    <property type="match status" value="1"/>
</dbReference>
<evidence type="ECO:0000256" key="8">
    <source>
        <dbReference type="PIRSR" id="PIRSR630616-3"/>
    </source>
</evidence>
<dbReference type="InterPro" id="IPR011009">
    <property type="entry name" value="Kinase-like_dom_sf"/>
</dbReference>
<proteinExistence type="inferred from homology"/>
<protein>
    <recommendedName>
        <fullName evidence="11">Aurora kinase</fullName>
        <ecNumber evidence="11">2.7.11.1</ecNumber>
    </recommendedName>
</protein>
<dbReference type="GO" id="GO:0005524">
    <property type="term" value="F:ATP binding"/>
    <property type="evidence" value="ECO:0007669"/>
    <property type="project" value="UniProtKB-UniRule"/>
</dbReference>
<keyword evidence="15" id="KW-1185">Reference proteome</keyword>
<dbReference type="PROSITE" id="PS50011">
    <property type="entry name" value="PROTEIN_KINASE_DOM"/>
    <property type="match status" value="1"/>
</dbReference>
<comment type="similarity">
    <text evidence="11">Belongs to the protein kinase superfamily. Ser/Thr protein kinase family. Aurora subfamily.</text>
</comment>
<feature type="binding site" evidence="7">
    <location>
        <position position="308"/>
    </location>
    <ligand>
        <name>ATP</name>
        <dbReference type="ChEBI" id="CHEBI:30616"/>
    </ligand>
</feature>
<keyword evidence="2 11" id="KW-0808">Transferase</keyword>
<dbReference type="SMART" id="SM00220">
    <property type="entry name" value="S_TKc"/>
    <property type="match status" value="1"/>
</dbReference>
<dbReference type="FunFam" id="1.10.510.10:FF:000887">
    <property type="entry name" value="Aurora B kinase"/>
    <property type="match status" value="1"/>
</dbReference>
<evidence type="ECO:0000256" key="3">
    <source>
        <dbReference type="ARBA" id="ARBA00022741"/>
    </source>
</evidence>
<comment type="catalytic activity">
    <reaction evidence="11">
        <text>L-threonyl-[protein] + ATP = O-phospho-L-threonyl-[protein] + ADP + H(+)</text>
        <dbReference type="Rhea" id="RHEA:46608"/>
        <dbReference type="Rhea" id="RHEA-COMP:11060"/>
        <dbReference type="Rhea" id="RHEA-COMP:11605"/>
        <dbReference type="ChEBI" id="CHEBI:15378"/>
        <dbReference type="ChEBI" id="CHEBI:30013"/>
        <dbReference type="ChEBI" id="CHEBI:30616"/>
        <dbReference type="ChEBI" id="CHEBI:61977"/>
        <dbReference type="ChEBI" id="CHEBI:456216"/>
        <dbReference type="EC" id="2.7.11.1"/>
    </reaction>
</comment>
<keyword evidence="1 10" id="KW-0723">Serine/threonine-protein kinase</keyword>
<evidence type="ECO:0000256" key="9">
    <source>
        <dbReference type="PROSITE-ProRule" id="PRU10141"/>
    </source>
</evidence>
<comment type="catalytic activity">
    <reaction evidence="11">
        <text>L-seryl-[protein] + ATP = O-phospho-L-seryl-[protein] + ADP + H(+)</text>
        <dbReference type="Rhea" id="RHEA:17989"/>
        <dbReference type="Rhea" id="RHEA-COMP:9863"/>
        <dbReference type="Rhea" id="RHEA-COMP:11604"/>
        <dbReference type="ChEBI" id="CHEBI:15378"/>
        <dbReference type="ChEBI" id="CHEBI:29999"/>
        <dbReference type="ChEBI" id="CHEBI:30616"/>
        <dbReference type="ChEBI" id="CHEBI:83421"/>
        <dbReference type="ChEBI" id="CHEBI:456216"/>
        <dbReference type="EC" id="2.7.11.1"/>
    </reaction>
</comment>
<gene>
    <name evidence="14" type="ORF">LtaPh_2805400</name>
</gene>
<dbReference type="PANTHER" id="PTHR24350">
    <property type="entry name" value="SERINE/THREONINE-PROTEIN KINASE IAL-RELATED"/>
    <property type="match status" value="1"/>
</dbReference>
<keyword evidence="3 7" id="KW-0547">Nucleotide-binding</keyword>
<name>A0A640KJT0_LEITA</name>
<evidence type="ECO:0000256" key="12">
    <source>
        <dbReference type="SAM" id="MobiDB-lite"/>
    </source>
</evidence>